<keyword evidence="1" id="KW-1133">Transmembrane helix</keyword>
<dbReference type="KEGG" id="tsh:Tsac_0893"/>
<dbReference type="Proteomes" id="UP000006178">
    <property type="component" value="Chromosome"/>
</dbReference>
<dbReference type="PATRIC" id="fig|1094508.3.peg.903"/>
<gene>
    <name evidence="2" type="ordered locus">Tsac_0893</name>
</gene>
<reference evidence="2 3" key="1">
    <citation type="journal article" date="2014" name="Appl. Environ. Microbiol.">
        <title>Profile of Secreted Hydrolases, Associated Proteins, and SlpA in Thermoanaerobacterium saccharolyticum during the Degradation of Hemicellulose.</title>
        <authorList>
            <person name="Currie D.H."/>
            <person name="Guss A.M."/>
            <person name="Herring C.D."/>
            <person name="Giannone R.J."/>
            <person name="Johnson C.M."/>
            <person name="Lankford P.K."/>
            <person name="Brown S.D."/>
            <person name="Hettich R.L."/>
            <person name="Lynd L.R."/>
        </authorList>
    </citation>
    <scope>NUCLEOTIDE SEQUENCE [LARGE SCALE GENOMIC DNA]</scope>
    <source>
        <strain evidence="3">DSM 8691 / JW/SL-YS485</strain>
    </source>
</reference>
<protein>
    <submittedName>
        <fullName evidence="2">Uncharacterized protein</fullName>
    </submittedName>
</protein>
<keyword evidence="1" id="KW-0812">Transmembrane</keyword>
<dbReference type="BioCyc" id="TSAC1094508:GLMA-900-MONOMER"/>
<proteinExistence type="predicted"/>
<dbReference type="AlphaFoldDB" id="I3VTR4"/>
<dbReference type="RefSeq" id="WP_014757813.1">
    <property type="nucleotide sequence ID" value="NC_017992.1"/>
</dbReference>
<feature type="transmembrane region" description="Helical" evidence="1">
    <location>
        <begin position="12"/>
        <end position="30"/>
    </location>
</feature>
<keyword evidence="3" id="KW-1185">Reference proteome</keyword>
<name>I3VTR4_THESW</name>
<dbReference type="EMBL" id="CP003184">
    <property type="protein sequence ID" value="AFK85909.1"/>
    <property type="molecule type" value="Genomic_DNA"/>
</dbReference>
<evidence type="ECO:0000313" key="2">
    <source>
        <dbReference type="EMBL" id="AFK85909.1"/>
    </source>
</evidence>
<sequence>MIKDKKGSAMVIWFLGLISVTLMFLAMQVGTTRIIYEKSKLYTIADEAADKAAEELYEYQTDPLKNNGNVDLNTGLQLAANKAVLVFAQYGLTLNNPTVHFDKGFLVVDGTVSTPYVNPTLTTRNADNISFIIEGRSLIRKVRGDT</sequence>
<evidence type="ECO:0000313" key="3">
    <source>
        <dbReference type="Proteomes" id="UP000006178"/>
    </source>
</evidence>
<dbReference type="eggNOG" id="ENOG5033N7S">
    <property type="taxonomic scope" value="Bacteria"/>
</dbReference>
<accession>I3VTR4</accession>
<evidence type="ECO:0000256" key="1">
    <source>
        <dbReference type="SAM" id="Phobius"/>
    </source>
</evidence>
<keyword evidence="1" id="KW-0472">Membrane</keyword>
<dbReference type="STRING" id="1094508.Tsac_0893"/>
<organism evidence="2 3">
    <name type="scientific">Thermoanaerobacterium saccharolyticum (strain DSM 8691 / JW/SL-YS485)</name>
    <dbReference type="NCBI Taxonomy" id="1094508"/>
    <lineage>
        <taxon>Bacteria</taxon>
        <taxon>Bacillati</taxon>
        <taxon>Bacillota</taxon>
        <taxon>Clostridia</taxon>
        <taxon>Thermoanaerobacterales</taxon>
        <taxon>Thermoanaerobacteraceae</taxon>
        <taxon>Thermoanaerobacterium</taxon>
    </lineage>
</organism>